<protein>
    <submittedName>
        <fullName evidence="4">Ankyrin</fullName>
    </submittedName>
</protein>
<reference evidence="4 5" key="1">
    <citation type="submission" date="2016-04" db="EMBL/GenBank/DDBJ databases">
        <title>A degradative enzymes factory behind the ericoid mycorrhizal symbiosis.</title>
        <authorList>
            <consortium name="DOE Joint Genome Institute"/>
            <person name="Martino E."/>
            <person name="Morin E."/>
            <person name="Grelet G."/>
            <person name="Kuo A."/>
            <person name="Kohler A."/>
            <person name="Daghino S."/>
            <person name="Barry K."/>
            <person name="Choi C."/>
            <person name="Cichocki N."/>
            <person name="Clum A."/>
            <person name="Copeland A."/>
            <person name="Hainaut M."/>
            <person name="Haridas S."/>
            <person name="Labutti K."/>
            <person name="Lindquist E."/>
            <person name="Lipzen A."/>
            <person name="Khouja H.-R."/>
            <person name="Murat C."/>
            <person name="Ohm R."/>
            <person name="Olson A."/>
            <person name="Spatafora J."/>
            <person name="Veneault-Fourrey C."/>
            <person name="Henrissat B."/>
            <person name="Grigoriev I."/>
            <person name="Martin F."/>
            <person name="Perotto S."/>
        </authorList>
    </citation>
    <scope>NUCLEOTIDE SEQUENCE [LARGE SCALE GENOMIC DNA]</scope>
    <source>
        <strain evidence="4 5">F</strain>
    </source>
</reference>
<evidence type="ECO:0000256" key="3">
    <source>
        <dbReference type="PROSITE-ProRule" id="PRU00023"/>
    </source>
</evidence>
<name>A0A2J6SB86_HYAVF</name>
<keyword evidence="1" id="KW-0677">Repeat</keyword>
<feature type="repeat" description="ANK" evidence="3">
    <location>
        <begin position="42"/>
        <end position="74"/>
    </location>
</feature>
<accession>A0A2J6SB86</accession>
<dbReference type="EMBL" id="KZ613937">
    <property type="protein sequence ID" value="PMD48012.1"/>
    <property type="molecule type" value="Genomic_DNA"/>
</dbReference>
<dbReference type="SMART" id="SM00248">
    <property type="entry name" value="ANK"/>
    <property type="match status" value="4"/>
</dbReference>
<sequence length="306" mass="33553">MNFPVGVGPLSEAIDQGNQDEVKKAVASAPSPSQILSRHSARGLTPLALSIIYRQVDISRYLLENGADAKAGYRVEWVDKLQHVPHKDLLEICPPLHCAALYGFDDLIELLRVLSGAAPFCNRRCSKALIKAGVDVDYKNEFGWTPLIYAILREDIGAIRLLVQHGADVNIARTTRYKVRVKSSYEKLVVGTSSPLMMACSHGRLTPKSGEMIEILAAAGADVNHRYKVELSLEDGRAPTFTALDLICGSRVKQPEVQSPHNTGEGYGKKEKQAIMALLEAGADEKHEVVAEILKKHPQHVTRDTS</sequence>
<evidence type="ECO:0000313" key="5">
    <source>
        <dbReference type="Proteomes" id="UP000235786"/>
    </source>
</evidence>
<dbReference type="PROSITE" id="PS50088">
    <property type="entry name" value="ANK_REPEAT"/>
    <property type="match status" value="3"/>
</dbReference>
<dbReference type="PANTHER" id="PTHR24134:SF9">
    <property type="entry name" value="ANKYRIN REPEAT AND SOCS BOX PROTEIN 8"/>
    <property type="match status" value="1"/>
</dbReference>
<dbReference type="STRING" id="1149755.A0A2J6SB86"/>
<gene>
    <name evidence="4" type="ORF">L207DRAFT_626831</name>
</gene>
<dbReference type="SUPFAM" id="SSF48403">
    <property type="entry name" value="Ankyrin repeat"/>
    <property type="match status" value="1"/>
</dbReference>
<dbReference type="InterPro" id="IPR002110">
    <property type="entry name" value="Ankyrin_rpt"/>
</dbReference>
<organism evidence="4 5">
    <name type="scientific">Hyaloscypha variabilis (strain UAMH 11265 / GT02V1 / F)</name>
    <name type="common">Meliniomyces variabilis</name>
    <dbReference type="NCBI Taxonomy" id="1149755"/>
    <lineage>
        <taxon>Eukaryota</taxon>
        <taxon>Fungi</taxon>
        <taxon>Dikarya</taxon>
        <taxon>Ascomycota</taxon>
        <taxon>Pezizomycotina</taxon>
        <taxon>Leotiomycetes</taxon>
        <taxon>Helotiales</taxon>
        <taxon>Hyaloscyphaceae</taxon>
        <taxon>Hyaloscypha</taxon>
        <taxon>Hyaloscypha variabilis</taxon>
    </lineage>
</organism>
<dbReference type="OrthoDB" id="341259at2759"/>
<evidence type="ECO:0000256" key="2">
    <source>
        <dbReference type="ARBA" id="ARBA00023043"/>
    </source>
</evidence>
<dbReference type="InterPro" id="IPR036770">
    <property type="entry name" value="Ankyrin_rpt-contain_sf"/>
</dbReference>
<feature type="repeat" description="ANK" evidence="3">
    <location>
        <begin position="191"/>
        <end position="228"/>
    </location>
</feature>
<evidence type="ECO:0000256" key="1">
    <source>
        <dbReference type="ARBA" id="ARBA00022737"/>
    </source>
</evidence>
<dbReference type="Pfam" id="PF12796">
    <property type="entry name" value="Ank_2"/>
    <property type="match status" value="1"/>
</dbReference>
<keyword evidence="5" id="KW-1185">Reference proteome</keyword>
<evidence type="ECO:0000313" key="4">
    <source>
        <dbReference type="EMBL" id="PMD48012.1"/>
    </source>
</evidence>
<dbReference type="Gene3D" id="1.25.40.20">
    <property type="entry name" value="Ankyrin repeat-containing domain"/>
    <property type="match status" value="2"/>
</dbReference>
<dbReference type="PANTHER" id="PTHR24134">
    <property type="entry name" value="ANKYRIN REPEAT-CONTAINING PROTEIN DDB_G0279043"/>
    <property type="match status" value="1"/>
</dbReference>
<keyword evidence="2 3" id="KW-0040">ANK repeat</keyword>
<dbReference type="AlphaFoldDB" id="A0A2J6SB86"/>
<feature type="repeat" description="ANK" evidence="3">
    <location>
        <begin position="142"/>
        <end position="174"/>
    </location>
</feature>
<dbReference type="Proteomes" id="UP000235786">
    <property type="component" value="Unassembled WGS sequence"/>
</dbReference>
<proteinExistence type="predicted"/>
<dbReference type="PROSITE" id="PS50297">
    <property type="entry name" value="ANK_REP_REGION"/>
    <property type="match status" value="2"/>
</dbReference>